<protein>
    <submittedName>
        <fullName evidence="1">Uncharacterized protein</fullName>
    </submittedName>
</protein>
<accession>A0A507QWI8</accession>
<sequence length="216" mass="24609">MYVYNDYHGYGIVQVVQNTLLDFDQEKEKDNWKEQWAICEAIILFFQIDDSQGMKDLCDLLRIMFLTALASLERHGLLKPDSEVKNLGVMMGQFLRFQNICDSFPEGLDTAVVAYAAKHNIQIQGLSDVRSRLESIRESDEEVVLPASDAESTDPWDFNGKFLDYIERNAPAVGGDSYDVTTWTCAERKRKSFTGKDPFSKKDRDALKEGMVLQLG</sequence>
<evidence type="ECO:0000313" key="2">
    <source>
        <dbReference type="Proteomes" id="UP000319663"/>
    </source>
</evidence>
<organism evidence="1 2">
    <name type="scientific">Monascus purpureus</name>
    <name type="common">Red mold</name>
    <name type="synonym">Monascus anka</name>
    <dbReference type="NCBI Taxonomy" id="5098"/>
    <lineage>
        <taxon>Eukaryota</taxon>
        <taxon>Fungi</taxon>
        <taxon>Dikarya</taxon>
        <taxon>Ascomycota</taxon>
        <taxon>Pezizomycotina</taxon>
        <taxon>Eurotiomycetes</taxon>
        <taxon>Eurotiomycetidae</taxon>
        <taxon>Eurotiales</taxon>
        <taxon>Aspergillaceae</taxon>
        <taxon>Monascus</taxon>
    </lineage>
</organism>
<dbReference type="AlphaFoldDB" id="A0A507QWI8"/>
<comment type="caution">
    <text evidence="1">The sequence shown here is derived from an EMBL/GenBank/DDBJ whole genome shotgun (WGS) entry which is preliminary data.</text>
</comment>
<keyword evidence="2" id="KW-1185">Reference proteome</keyword>
<evidence type="ECO:0000313" key="1">
    <source>
        <dbReference type="EMBL" id="TQB72765.1"/>
    </source>
</evidence>
<proteinExistence type="predicted"/>
<gene>
    <name evidence="1" type="ORF">MPDQ_006481</name>
</gene>
<dbReference type="Proteomes" id="UP000319663">
    <property type="component" value="Unassembled WGS sequence"/>
</dbReference>
<dbReference type="STRING" id="5098.A0A507QWI8"/>
<reference evidence="1 2" key="1">
    <citation type="submission" date="2019-06" db="EMBL/GenBank/DDBJ databases">
        <title>Wine fermentation using esterase from Monascus purpureus.</title>
        <authorList>
            <person name="Geng C."/>
            <person name="Zhang Y."/>
        </authorList>
    </citation>
    <scope>NUCLEOTIDE SEQUENCE [LARGE SCALE GENOMIC DNA]</scope>
    <source>
        <strain evidence="1">HQ1</strain>
    </source>
</reference>
<name>A0A507QWI8_MONPU</name>
<dbReference type="EMBL" id="VIFY01000057">
    <property type="protein sequence ID" value="TQB72765.1"/>
    <property type="molecule type" value="Genomic_DNA"/>
</dbReference>